<dbReference type="SUPFAM" id="SSF56322">
    <property type="entry name" value="ADC synthase"/>
    <property type="match status" value="1"/>
</dbReference>
<evidence type="ECO:0000313" key="7">
    <source>
        <dbReference type="EMBL" id="GAA2118720.1"/>
    </source>
</evidence>
<dbReference type="Proteomes" id="UP001500897">
    <property type="component" value="Unassembled WGS sequence"/>
</dbReference>
<evidence type="ECO:0000256" key="2">
    <source>
        <dbReference type="ARBA" id="ARBA00005297"/>
    </source>
</evidence>
<protein>
    <recommendedName>
        <fullName evidence="3">isochorismate synthase</fullName>
        <ecNumber evidence="3">5.4.4.2</ecNumber>
    </recommendedName>
    <alternativeName>
        <fullName evidence="5">Isochorismate mutase</fullName>
    </alternativeName>
</protein>
<comment type="similarity">
    <text evidence="2">Belongs to the isochorismate synthase family.</text>
</comment>
<accession>A0ABP5JQX9</accession>
<organism evidence="7 8">
    <name type="scientific">Kitasatospora saccharophila</name>
    <dbReference type="NCBI Taxonomy" id="407973"/>
    <lineage>
        <taxon>Bacteria</taxon>
        <taxon>Bacillati</taxon>
        <taxon>Actinomycetota</taxon>
        <taxon>Actinomycetes</taxon>
        <taxon>Kitasatosporales</taxon>
        <taxon>Streptomycetaceae</taxon>
        <taxon>Kitasatospora</taxon>
    </lineage>
</organism>
<evidence type="ECO:0000256" key="4">
    <source>
        <dbReference type="ARBA" id="ARBA00023235"/>
    </source>
</evidence>
<dbReference type="NCBIfam" id="TIGR00543">
    <property type="entry name" value="isochor_syn"/>
    <property type="match status" value="1"/>
</dbReference>
<evidence type="ECO:0000256" key="5">
    <source>
        <dbReference type="ARBA" id="ARBA00041564"/>
    </source>
</evidence>
<sequence length="416" mass="41974">MTTASALRTPATPTDTADTAAAAAAGAGATDTAAGLLAAYRPGPARALLATPTRTLLAEGVHRTVEDPAAVGSLLGAGADGVDGAGGGGGERLVVGAIPFDPGAPARLFVPQRVRRAGPVAALDGEPAPGAPAGDGGWRSRPVPEPDGYRAAVAEAVRRLAGDSPLEKVVLARTLELTAPGGSDLAAMAARLVRRDPHGYTFAVPAGGTATLIGASPELLVSRRGTRVVSNPLAGSAARSADPVEDRRRAEALLESAKDLAEHAFVVDAVRAALSPFCAELAVPARPVLLRTAAMWHLSSTVTGVLRDPATSALELALALHPTPAVCGTPTAQARAAIGELEPFDRGLYTGVVGWGDASGDGEWVVTLRCAEADGDLLRLFAGAGVVAASDPELELAETAAKFRTFLHAVGLADAR</sequence>
<evidence type="ECO:0000256" key="3">
    <source>
        <dbReference type="ARBA" id="ARBA00012824"/>
    </source>
</evidence>
<dbReference type="InterPro" id="IPR005801">
    <property type="entry name" value="ADC_synthase"/>
</dbReference>
<dbReference type="PANTHER" id="PTHR42839">
    <property type="entry name" value="ISOCHORISMATE SYNTHASE ENTC"/>
    <property type="match status" value="1"/>
</dbReference>
<gene>
    <name evidence="7" type="primary">dhbC</name>
    <name evidence="7" type="ORF">GCM10009759_66230</name>
</gene>
<comment type="catalytic activity">
    <reaction evidence="1">
        <text>chorismate = isochorismate</text>
        <dbReference type="Rhea" id="RHEA:18985"/>
        <dbReference type="ChEBI" id="CHEBI:29748"/>
        <dbReference type="ChEBI" id="CHEBI:29780"/>
        <dbReference type="EC" id="5.4.4.2"/>
    </reaction>
</comment>
<dbReference type="Pfam" id="PF00425">
    <property type="entry name" value="Chorismate_bind"/>
    <property type="match status" value="1"/>
</dbReference>
<reference evidence="8" key="1">
    <citation type="journal article" date="2019" name="Int. J. Syst. Evol. Microbiol.">
        <title>The Global Catalogue of Microorganisms (GCM) 10K type strain sequencing project: providing services to taxonomists for standard genome sequencing and annotation.</title>
        <authorList>
            <consortium name="The Broad Institute Genomics Platform"/>
            <consortium name="The Broad Institute Genome Sequencing Center for Infectious Disease"/>
            <person name="Wu L."/>
            <person name="Ma J."/>
        </authorList>
    </citation>
    <scope>NUCLEOTIDE SEQUENCE [LARGE SCALE GENOMIC DNA]</scope>
    <source>
        <strain evidence="8">JCM 14559</strain>
    </source>
</reference>
<dbReference type="RefSeq" id="WP_344557574.1">
    <property type="nucleotide sequence ID" value="NZ_BAAANS010000064.1"/>
</dbReference>
<dbReference type="InterPro" id="IPR004561">
    <property type="entry name" value="IsoChor_synthase"/>
</dbReference>
<dbReference type="Gene3D" id="3.60.120.10">
    <property type="entry name" value="Anthranilate synthase"/>
    <property type="match status" value="1"/>
</dbReference>
<feature type="domain" description="Chorismate-utilising enzyme C-terminal" evidence="6">
    <location>
        <begin position="147"/>
        <end position="402"/>
    </location>
</feature>
<dbReference type="InterPro" id="IPR015890">
    <property type="entry name" value="Chorismate_C"/>
</dbReference>
<dbReference type="EC" id="5.4.4.2" evidence="3"/>
<keyword evidence="4" id="KW-0413">Isomerase</keyword>
<dbReference type="EMBL" id="BAAANS010000064">
    <property type="protein sequence ID" value="GAA2118720.1"/>
    <property type="molecule type" value="Genomic_DNA"/>
</dbReference>
<evidence type="ECO:0000259" key="6">
    <source>
        <dbReference type="Pfam" id="PF00425"/>
    </source>
</evidence>
<evidence type="ECO:0000313" key="8">
    <source>
        <dbReference type="Proteomes" id="UP001500897"/>
    </source>
</evidence>
<name>A0ABP5JQX9_9ACTN</name>
<proteinExistence type="inferred from homology"/>
<comment type="caution">
    <text evidence="7">The sequence shown here is derived from an EMBL/GenBank/DDBJ whole genome shotgun (WGS) entry which is preliminary data.</text>
</comment>
<dbReference type="PANTHER" id="PTHR42839:SF2">
    <property type="entry name" value="ISOCHORISMATE SYNTHASE ENTC"/>
    <property type="match status" value="1"/>
</dbReference>
<keyword evidence="8" id="KW-1185">Reference proteome</keyword>
<evidence type="ECO:0000256" key="1">
    <source>
        <dbReference type="ARBA" id="ARBA00000799"/>
    </source>
</evidence>